<protein>
    <submittedName>
        <fullName evidence="2">Uncharacterized protein</fullName>
    </submittedName>
</protein>
<sequence length="125" mass="14381">MSTRLSSGGSDVPLPPLKRPSLKPPLTHPLRIQPLPPLKRLPNLHYRHENDLHSPERLFPYTHSHQPTHQLTVVMKPEGDNDHWYLVVVEVERRTRHCGEGGGKEEHSRKSKRGTGDRAQKEEEE</sequence>
<comment type="caution">
    <text evidence="2">The sequence shown here is derived from an EMBL/GenBank/DDBJ whole genome shotgun (WGS) entry which is preliminary data.</text>
</comment>
<keyword evidence="3" id="KW-1185">Reference proteome</keyword>
<dbReference type="EMBL" id="JAWZYT010002122">
    <property type="protein sequence ID" value="KAK4306490.1"/>
    <property type="molecule type" value="Genomic_DNA"/>
</dbReference>
<feature type="region of interest" description="Disordered" evidence="1">
    <location>
        <begin position="95"/>
        <end position="125"/>
    </location>
</feature>
<evidence type="ECO:0000313" key="3">
    <source>
        <dbReference type="Proteomes" id="UP001292094"/>
    </source>
</evidence>
<feature type="compositionally biased region" description="Pro residues" evidence="1">
    <location>
        <begin position="13"/>
        <end position="27"/>
    </location>
</feature>
<proteinExistence type="predicted"/>
<gene>
    <name evidence="2" type="ORF">Pmani_021687</name>
</gene>
<evidence type="ECO:0000313" key="2">
    <source>
        <dbReference type="EMBL" id="KAK4306490.1"/>
    </source>
</evidence>
<dbReference type="Proteomes" id="UP001292094">
    <property type="component" value="Unassembled WGS sequence"/>
</dbReference>
<evidence type="ECO:0000256" key="1">
    <source>
        <dbReference type="SAM" id="MobiDB-lite"/>
    </source>
</evidence>
<feature type="region of interest" description="Disordered" evidence="1">
    <location>
        <begin position="1"/>
        <end position="37"/>
    </location>
</feature>
<dbReference type="AlphaFoldDB" id="A0AAE1PFY0"/>
<reference evidence="2" key="1">
    <citation type="submission" date="2023-11" db="EMBL/GenBank/DDBJ databases">
        <title>Genome assemblies of two species of porcelain crab, Petrolisthes cinctipes and Petrolisthes manimaculis (Anomura: Porcellanidae).</title>
        <authorList>
            <person name="Angst P."/>
        </authorList>
    </citation>
    <scope>NUCLEOTIDE SEQUENCE</scope>
    <source>
        <strain evidence="2">PB745_02</strain>
        <tissue evidence="2">Gill</tissue>
    </source>
</reference>
<organism evidence="2 3">
    <name type="scientific">Petrolisthes manimaculis</name>
    <dbReference type="NCBI Taxonomy" id="1843537"/>
    <lineage>
        <taxon>Eukaryota</taxon>
        <taxon>Metazoa</taxon>
        <taxon>Ecdysozoa</taxon>
        <taxon>Arthropoda</taxon>
        <taxon>Crustacea</taxon>
        <taxon>Multicrustacea</taxon>
        <taxon>Malacostraca</taxon>
        <taxon>Eumalacostraca</taxon>
        <taxon>Eucarida</taxon>
        <taxon>Decapoda</taxon>
        <taxon>Pleocyemata</taxon>
        <taxon>Anomura</taxon>
        <taxon>Galatheoidea</taxon>
        <taxon>Porcellanidae</taxon>
        <taxon>Petrolisthes</taxon>
    </lineage>
</organism>
<name>A0AAE1PFY0_9EUCA</name>
<accession>A0AAE1PFY0</accession>